<dbReference type="Gene3D" id="3.40.50.1820">
    <property type="entry name" value="alpha/beta hydrolase"/>
    <property type="match status" value="1"/>
</dbReference>
<comment type="caution">
    <text evidence="2">The sequence shown here is derived from an EMBL/GenBank/DDBJ whole genome shotgun (WGS) entry which is preliminary data.</text>
</comment>
<name>A0ABN7Y0N6_9BURK</name>
<dbReference type="EC" id="3.1.1.88" evidence="2"/>
<reference evidence="2 3" key="1">
    <citation type="submission" date="2021-08" db="EMBL/GenBank/DDBJ databases">
        <authorList>
            <person name="Peeters C."/>
        </authorList>
    </citation>
    <scope>NUCLEOTIDE SEQUENCE [LARGE SCALE GENOMIC DNA]</scope>
    <source>
        <strain evidence="2 3">LMG 23994</strain>
    </source>
</reference>
<dbReference type="RefSeq" id="WP_224000379.1">
    <property type="nucleotide sequence ID" value="NZ_CAJZAF010000004.1"/>
</dbReference>
<gene>
    <name evidence="2" type="primary">pytH</name>
    <name evidence="2" type="ORF">LMG23994_01037</name>
</gene>
<dbReference type="InterPro" id="IPR029058">
    <property type="entry name" value="AB_hydrolase_fold"/>
</dbReference>
<feature type="domain" description="AB hydrolase-1" evidence="1">
    <location>
        <begin position="47"/>
        <end position="259"/>
    </location>
</feature>
<proteinExistence type="predicted"/>
<accession>A0ABN7Y0N6</accession>
<organism evidence="2 3">
    <name type="scientific">Cupriavidus pinatubonensis</name>
    <dbReference type="NCBI Taxonomy" id="248026"/>
    <lineage>
        <taxon>Bacteria</taxon>
        <taxon>Pseudomonadati</taxon>
        <taxon>Pseudomonadota</taxon>
        <taxon>Betaproteobacteria</taxon>
        <taxon>Burkholderiales</taxon>
        <taxon>Burkholderiaceae</taxon>
        <taxon>Cupriavidus</taxon>
    </lineage>
</organism>
<dbReference type="Pfam" id="PF12697">
    <property type="entry name" value="Abhydrolase_6"/>
    <property type="match status" value="1"/>
</dbReference>
<dbReference type="PANTHER" id="PTHR37017:SF11">
    <property type="entry name" value="ESTERASE_LIPASE_THIOESTERASE DOMAIN-CONTAINING PROTEIN"/>
    <property type="match status" value="1"/>
</dbReference>
<keyword evidence="2" id="KW-0378">Hydrolase</keyword>
<dbReference type="InterPro" id="IPR000073">
    <property type="entry name" value="AB_hydrolase_1"/>
</dbReference>
<dbReference type="Proteomes" id="UP000701702">
    <property type="component" value="Unassembled WGS sequence"/>
</dbReference>
<evidence type="ECO:0000313" key="2">
    <source>
        <dbReference type="EMBL" id="CAG9166914.1"/>
    </source>
</evidence>
<dbReference type="SUPFAM" id="SSF53474">
    <property type="entry name" value="alpha/beta-Hydrolases"/>
    <property type="match status" value="1"/>
</dbReference>
<evidence type="ECO:0000313" key="3">
    <source>
        <dbReference type="Proteomes" id="UP000701702"/>
    </source>
</evidence>
<dbReference type="PANTHER" id="PTHR37017">
    <property type="entry name" value="AB HYDROLASE-1 DOMAIN-CONTAINING PROTEIN-RELATED"/>
    <property type="match status" value="1"/>
</dbReference>
<dbReference type="EMBL" id="CAJZAF010000004">
    <property type="protein sequence ID" value="CAG9166914.1"/>
    <property type="molecule type" value="Genomic_DNA"/>
</dbReference>
<dbReference type="InterPro" id="IPR052897">
    <property type="entry name" value="Sec-Metab_Biosynth_Hydrolase"/>
</dbReference>
<dbReference type="GO" id="GO:0102209">
    <property type="term" value="F:trans-permethrin hydrolase activity"/>
    <property type="evidence" value="ECO:0007669"/>
    <property type="project" value="UniProtKB-EC"/>
</dbReference>
<protein>
    <submittedName>
        <fullName evidence="2">Pyrethroid hydrolase</fullName>
        <ecNumber evidence="2">3.1.1.88</ecNumber>
    </submittedName>
</protein>
<keyword evidence="3" id="KW-1185">Reference proteome</keyword>
<sequence length="271" mass="28402">MNEKRKAMRPIVSRVLLSVAVVAGVTLGGPIAGTAHAAATAMPRTTVVLVHGAFADGSGWNKVIPLLQGRGLNVVSIQNPLTSLADDVAATRRVLDAQHGPVVLVGHSWGGVVISEAGAHESVRSLVYVAALAPSEGQSVADLTEGYPVAPGSKYLVQDKDGFLTLSPEGVAKHFGQDLPAAETRLMTVTQGPIRASAFGEKVKHAAWRDRPTWFVLTQRDHMIDPGLQQAMARSISAHVVSLPTSHVPQLSKPAQVAQVIIDAAAPQAGR</sequence>
<evidence type="ECO:0000259" key="1">
    <source>
        <dbReference type="Pfam" id="PF12697"/>
    </source>
</evidence>